<organism evidence="3 4">
    <name type="scientific">Polypedilum vanderplanki</name>
    <name type="common">Sleeping chironomid midge</name>
    <dbReference type="NCBI Taxonomy" id="319348"/>
    <lineage>
        <taxon>Eukaryota</taxon>
        <taxon>Metazoa</taxon>
        <taxon>Ecdysozoa</taxon>
        <taxon>Arthropoda</taxon>
        <taxon>Hexapoda</taxon>
        <taxon>Insecta</taxon>
        <taxon>Pterygota</taxon>
        <taxon>Neoptera</taxon>
        <taxon>Endopterygota</taxon>
        <taxon>Diptera</taxon>
        <taxon>Nematocera</taxon>
        <taxon>Chironomoidea</taxon>
        <taxon>Chironomidae</taxon>
        <taxon>Chironominae</taxon>
        <taxon>Polypedilum</taxon>
        <taxon>Polypedilum</taxon>
    </lineage>
</organism>
<sequence>MEIKTAVILISLLALVNCQDRTPADVCKSDRTKVSFCNDQNNCNATAVILCFGNGLGTTIPCANSQPYCIVSDKGDSCTSTNPCSSSSSNGGATSLFQCTSVGYYPNPLNCSQYFFCSTNENKTEFVPTLYNCPNGNVFSPSTGSYCTRYNSWLNNCKTVNCQNATQNVTQKYIQISYGFNSQYYALCIAGNDPTYPLIFVCPANTVPNLNSFPAICDYRCWRTGFFENTLDNSKYFECYINNYLRYESIERTCPEGAYFNSTKSECVVKTRSFNAAVNDARRRY</sequence>
<dbReference type="SMART" id="SM00494">
    <property type="entry name" value="ChtBD2"/>
    <property type="match status" value="2"/>
</dbReference>
<dbReference type="AlphaFoldDB" id="A0A9J6CGR5"/>
<gene>
    <name evidence="3" type="ORF">PVAND_010537</name>
</gene>
<feature type="chain" id="PRO_5039925354" description="Chitin-binding type-2 domain-containing protein" evidence="1">
    <location>
        <begin position="19"/>
        <end position="285"/>
    </location>
</feature>
<evidence type="ECO:0000313" key="3">
    <source>
        <dbReference type="EMBL" id="KAG5681071.1"/>
    </source>
</evidence>
<keyword evidence="1" id="KW-0732">Signal</keyword>
<dbReference type="OrthoDB" id="6020543at2759"/>
<dbReference type="GO" id="GO:0008061">
    <property type="term" value="F:chitin binding"/>
    <property type="evidence" value="ECO:0007669"/>
    <property type="project" value="InterPro"/>
</dbReference>
<name>A0A9J6CGR5_POLVA</name>
<proteinExistence type="predicted"/>
<dbReference type="InterPro" id="IPR002557">
    <property type="entry name" value="Chitin-bd_dom"/>
</dbReference>
<evidence type="ECO:0000313" key="4">
    <source>
        <dbReference type="Proteomes" id="UP001107558"/>
    </source>
</evidence>
<evidence type="ECO:0000256" key="1">
    <source>
        <dbReference type="SAM" id="SignalP"/>
    </source>
</evidence>
<accession>A0A9J6CGR5</accession>
<feature type="signal peptide" evidence="1">
    <location>
        <begin position="1"/>
        <end position="18"/>
    </location>
</feature>
<dbReference type="Proteomes" id="UP001107558">
    <property type="component" value="Chromosome 1"/>
</dbReference>
<dbReference type="SUPFAM" id="SSF57625">
    <property type="entry name" value="Invertebrate chitin-binding proteins"/>
    <property type="match status" value="2"/>
</dbReference>
<feature type="domain" description="Chitin-binding type-2" evidence="2">
    <location>
        <begin position="96"/>
        <end position="159"/>
    </location>
</feature>
<comment type="caution">
    <text evidence="3">The sequence shown here is derived from an EMBL/GenBank/DDBJ whole genome shotgun (WGS) entry which is preliminary data.</text>
</comment>
<protein>
    <recommendedName>
        <fullName evidence="2">Chitin-binding type-2 domain-containing protein</fullName>
    </recommendedName>
</protein>
<keyword evidence="4" id="KW-1185">Reference proteome</keyword>
<dbReference type="PROSITE" id="PS50940">
    <property type="entry name" value="CHIT_BIND_II"/>
    <property type="match status" value="1"/>
</dbReference>
<dbReference type="EMBL" id="JADBJN010000001">
    <property type="protein sequence ID" value="KAG5681071.1"/>
    <property type="molecule type" value="Genomic_DNA"/>
</dbReference>
<dbReference type="InterPro" id="IPR036508">
    <property type="entry name" value="Chitin-bd_dom_sf"/>
</dbReference>
<reference evidence="3" key="1">
    <citation type="submission" date="2021-03" db="EMBL/GenBank/DDBJ databases">
        <title>Chromosome level genome of the anhydrobiotic midge Polypedilum vanderplanki.</title>
        <authorList>
            <person name="Yoshida Y."/>
            <person name="Kikawada T."/>
            <person name="Gusev O."/>
        </authorList>
    </citation>
    <scope>NUCLEOTIDE SEQUENCE</scope>
    <source>
        <strain evidence="3">NIAS01</strain>
        <tissue evidence="3">Whole body or cell culture</tissue>
    </source>
</reference>
<dbReference type="Pfam" id="PF01607">
    <property type="entry name" value="CBM_14"/>
    <property type="match status" value="2"/>
</dbReference>
<dbReference type="GO" id="GO:0005576">
    <property type="term" value="C:extracellular region"/>
    <property type="evidence" value="ECO:0007669"/>
    <property type="project" value="InterPro"/>
</dbReference>
<dbReference type="Gene3D" id="2.170.140.10">
    <property type="entry name" value="Chitin binding domain"/>
    <property type="match status" value="2"/>
</dbReference>
<evidence type="ECO:0000259" key="2">
    <source>
        <dbReference type="PROSITE" id="PS50940"/>
    </source>
</evidence>